<dbReference type="Pfam" id="PF07883">
    <property type="entry name" value="Cupin_2"/>
    <property type="match status" value="1"/>
</dbReference>
<dbReference type="KEGG" id="ssau:H8M03_10275"/>
<dbReference type="InterPro" id="IPR014710">
    <property type="entry name" value="RmlC-like_jellyroll"/>
</dbReference>
<evidence type="ECO:0000259" key="1">
    <source>
        <dbReference type="Pfam" id="PF07883"/>
    </source>
</evidence>
<accession>A0A7G9L192</accession>
<reference evidence="2 3" key="1">
    <citation type="submission" date="2020-08" db="EMBL/GenBank/DDBJ databases">
        <title>Sphingomonas sp. sand1-3 16S ribosomal RNA gene Genome sequencing and assembly.</title>
        <authorList>
            <person name="Kang M."/>
        </authorList>
    </citation>
    <scope>NUCLEOTIDE SEQUENCE [LARGE SCALE GENOMIC DNA]</scope>
    <source>
        <strain evidence="3">sand1-3</strain>
    </source>
</reference>
<dbReference type="SUPFAM" id="SSF51182">
    <property type="entry name" value="RmlC-like cupins"/>
    <property type="match status" value="1"/>
</dbReference>
<dbReference type="InterPro" id="IPR013096">
    <property type="entry name" value="Cupin_2"/>
</dbReference>
<feature type="domain" description="Cupin type-2" evidence="1">
    <location>
        <begin position="58"/>
        <end position="114"/>
    </location>
</feature>
<protein>
    <submittedName>
        <fullName evidence="2">Cupin domain-containing protein</fullName>
    </submittedName>
</protein>
<evidence type="ECO:0000313" key="3">
    <source>
        <dbReference type="Proteomes" id="UP000515861"/>
    </source>
</evidence>
<dbReference type="Gene3D" id="2.60.120.10">
    <property type="entry name" value="Jelly Rolls"/>
    <property type="match status" value="1"/>
</dbReference>
<organism evidence="2 3">
    <name type="scientific">Sphingomonas sabuli</name>
    <dbReference type="NCBI Taxonomy" id="2764186"/>
    <lineage>
        <taxon>Bacteria</taxon>
        <taxon>Pseudomonadati</taxon>
        <taxon>Pseudomonadota</taxon>
        <taxon>Alphaproteobacteria</taxon>
        <taxon>Sphingomonadales</taxon>
        <taxon>Sphingomonadaceae</taxon>
        <taxon>Sphingomonas</taxon>
    </lineage>
</organism>
<dbReference type="InterPro" id="IPR011051">
    <property type="entry name" value="RmlC_Cupin_sf"/>
</dbReference>
<keyword evidence="3" id="KW-1185">Reference proteome</keyword>
<proteinExistence type="predicted"/>
<evidence type="ECO:0000313" key="2">
    <source>
        <dbReference type="EMBL" id="QNM82391.1"/>
    </source>
</evidence>
<dbReference type="EMBL" id="CP060697">
    <property type="protein sequence ID" value="QNM82391.1"/>
    <property type="molecule type" value="Genomic_DNA"/>
</dbReference>
<name>A0A7G9L192_9SPHN</name>
<dbReference type="RefSeq" id="WP_187479346.1">
    <property type="nucleotide sequence ID" value="NZ_CP060697.1"/>
</dbReference>
<dbReference type="AlphaFoldDB" id="A0A7G9L192"/>
<dbReference type="Proteomes" id="UP000515861">
    <property type="component" value="Chromosome"/>
</dbReference>
<sequence>MPSLLTHPIHLGLGARALAQPEFDGMEWYADYEQRSTEDGVEGRLVSLHRFEKSWDMWEMHPSGDEVVCCLEGTLTLHQQLADGDEQSVTLGPGDYAINPPGAWHTADCDGSVLALFITAGVGTRHRPR</sequence>
<gene>
    <name evidence="2" type="ORF">H8M03_10275</name>
</gene>